<dbReference type="EMBL" id="GL871294">
    <property type="protein sequence ID" value="EGC30872.1"/>
    <property type="molecule type" value="Genomic_DNA"/>
</dbReference>
<dbReference type="OMA" id="SAYCEIM"/>
<accession>F0ZYV9</accession>
<evidence type="ECO:0000259" key="5">
    <source>
        <dbReference type="PROSITE" id="PS50405"/>
    </source>
</evidence>
<dbReference type="FunFam" id="1.20.1050.10:FF:000039">
    <property type="entry name" value="Glutathione S-transferase theta-1"/>
    <property type="match status" value="1"/>
</dbReference>
<dbReference type="PROSITE" id="PS50405">
    <property type="entry name" value="GST_CTER"/>
    <property type="match status" value="1"/>
</dbReference>
<dbReference type="InterPro" id="IPR040079">
    <property type="entry name" value="Glutathione_S-Trfase"/>
</dbReference>
<dbReference type="GO" id="GO:0004364">
    <property type="term" value="F:glutathione transferase activity"/>
    <property type="evidence" value="ECO:0000318"/>
    <property type="project" value="GO_Central"/>
</dbReference>
<dbReference type="Gene3D" id="1.20.1050.10">
    <property type="match status" value="1"/>
</dbReference>
<dbReference type="Pfam" id="PF13417">
    <property type="entry name" value="GST_N_3"/>
    <property type="match status" value="1"/>
</dbReference>
<evidence type="ECO:0000259" key="4">
    <source>
        <dbReference type="PROSITE" id="PS50404"/>
    </source>
</evidence>
<organism evidence="6 7">
    <name type="scientific">Dictyostelium purpureum</name>
    <name type="common">Slime mold</name>
    <dbReference type="NCBI Taxonomy" id="5786"/>
    <lineage>
        <taxon>Eukaryota</taxon>
        <taxon>Amoebozoa</taxon>
        <taxon>Evosea</taxon>
        <taxon>Eumycetozoa</taxon>
        <taxon>Dictyostelia</taxon>
        <taxon>Dictyosteliales</taxon>
        <taxon>Dictyosteliaceae</taxon>
        <taxon>Dictyostelium</taxon>
    </lineage>
</organism>
<protein>
    <recommendedName>
        <fullName evidence="8">Glutathione S-transferase</fullName>
    </recommendedName>
</protein>
<dbReference type="SUPFAM" id="SSF47616">
    <property type="entry name" value="GST C-terminal domain-like"/>
    <property type="match status" value="1"/>
</dbReference>
<dbReference type="VEuPathDB" id="AmoebaDB:DICPUDRAFT_40819"/>
<reference evidence="7" key="1">
    <citation type="journal article" date="2011" name="Genome Biol.">
        <title>Comparative genomics of the social amoebae Dictyostelium discoideum and Dictyostelium purpureum.</title>
        <authorList>
            <consortium name="US DOE Joint Genome Institute (JGI-PGF)"/>
            <person name="Sucgang R."/>
            <person name="Kuo A."/>
            <person name="Tian X."/>
            <person name="Salerno W."/>
            <person name="Parikh A."/>
            <person name="Feasley C.L."/>
            <person name="Dalin E."/>
            <person name="Tu H."/>
            <person name="Huang E."/>
            <person name="Barry K."/>
            <person name="Lindquist E."/>
            <person name="Shapiro H."/>
            <person name="Bruce D."/>
            <person name="Schmutz J."/>
            <person name="Salamov A."/>
            <person name="Fey P."/>
            <person name="Gaudet P."/>
            <person name="Anjard C."/>
            <person name="Babu M.M."/>
            <person name="Basu S."/>
            <person name="Bushmanova Y."/>
            <person name="van der Wel H."/>
            <person name="Katoh-Kurasawa M."/>
            <person name="Dinh C."/>
            <person name="Coutinho P.M."/>
            <person name="Saito T."/>
            <person name="Elias M."/>
            <person name="Schaap P."/>
            <person name="Kay R.R."/>
            <person name="Henrissat B."/>
            <person name="Eichinger L."/>
            <person name="Rivero F."/>
            <person name="Putnam N.H."/>
            <person name="West C.M."/>
            <person name="Loomis W.F."/>
            <person name="Chisholm R.L."/>
            <person name="Shaulsky G."/>
            <person name="Strassmann J.E."/>
            <person name="Queller D.C."/>
            <person name="Kuspa A."/>
            <person name="Grigoriev I.V."/>
        </authorList>
    </citation>
    <scope>NUCLEOTIDE SEQUENCE [LARGE SCALE GENOMIC DNA]</scope>
    <source>
        <strain evidence="7">QSDP1</strain>
    </source>
</reference>
<keyword evidence="7" id="KW-1185">Reference proteome</keyword>
<dbReference type="Gene3D" id="3.40.30.10">
    <property type="entry name" value="Glutaredoxin"/>
    <property type="match status" value="1"/>
</dbReference>
<keyword evidence="2" id="KW-0963">Cytoplasm</keyword>
<dbReference type="SUPFAM" id="SSF52833">
    <property type="entry name" value="Thioredoxin-like"/>
    <property type="match status" value="1"/>
</dbReference>
<name>F0ZYV9_DICPU</name>
<dbReference type="InParanoid" id="F0ZYV9"/>
<dbReference type="InterPro" id="IPR036282">
    <property type="entry name" value="Glutathione-S-Trfase_C_sf"/>
</dbReference>
<dbReference type="PANTHER" id="PTHR43917:SF8">
    <property type="entry name" value="GH16740P-RELATED"/>
    <property type="match status" value="1"/>
</dbReference>
<evidence type="ECO:0008006" key="8">
    <source>
        <dbReference type="Google" id="ProtNLM"/>
    </source>
</evidence>
<proteinExistence type="predicted"/>
<dbReference type="GeneID" id="10508560"/>
<dbReference type="GO" id="GO:0005737">
    <property type="term" value="C:cytoplasm"/>
    <property type="evidence" value="ECO:0000318"/>
    <property type="project" value="GO_Central"/>
</dbReference>
<dbReference type="Pfam" id="PF14497">
    <property type="entry name" value="GST_C_3"/>
    <property type="match status" value="1"/>
</dbReference>
<evidence type="ECO:0000256" key="3">
    <source>
        <dbReference type="ARBA" id="ARBA00022679"/>
    </source>
</evidence>
<dbReference type="AlphaFoldDB" id="F0ZYV9"/>
<comment type="subcellular location">
    <subcellularLocation>
        <location evidence="1">Cytoplasm</location>
    </subcellularLocation>
</comment>
<sequence length="218" mass="25543">MNKVILYADLISQPSRAILFFLIKNNINHEVKLVSIAKMQQTTDDYAKINPFKKLPAIEHGGRVFIESHNILRYLSQEFKIDSMYGPTLIDKCNIDTYLDWHHLGLRRYASTLFFQKFVLPNFGKQSNESFIKDSEYNLPKSLKQIEDIFLKNGQNKFLIGNNLTIADFSCYAEIKQLEMIKYDFSKFKILNDWMKRVEELDGCLQSNKILNRIVSKL</sequence>
<dbReference type="GO" id="GO:0006749">
    <property type="term" value="P:glutathione metabolic process"/>
    <property type="evidence" value="ECO:0000318"/>
    <property type="project" value="GO_Central"/>
</dbReference>
<dbReference type="InterPro" id="IPR004045">
    <property type="entry name" value="Glutathione_S-Trfase_N"/>
</dbReference>
<evidence type="ECO:0000256" key="2">
    <source>
        <dbReference type="ARBA" id="ARBA00022490"/>
    </source>
</evidence>
<dbReference type="InterPro" id="IPR004046">
    <property type="entry name" value="GST_C"/>
</dbReference>
<dbReference type="InterPro" id="IPR036249">
    <property type="entry name" value="Thioredoxin-like_sf"/>
</dbReference>
<dbReference type="STRING" id="5786.F0ZYV9"/>
<dbReference type="Proteomes" id="UP000001064">
    <property type="component" value="Unassembled WGS sequence"/>
</dbReference>
<dbReference type="SFLD" id="SFLDG00358">
    <property type="entry name" value="Main_(cytGST)"/>
    <property type="match status" value="1"/>
</dbReference>
<keyword evidence="3" id="KW-0808">Transferase</keyword>
<dbReference type="KEGG" id="dpp:DICPUDRAFT_40819"/>
<feature type="domain" description="GST N-terminal" evidence="4">
    <location>
        <begin position="2"/>
        <end position="83"/>
    </location>
</feature>
<evidence type="ECO:0000313" key="6">
    <source>
        <dbReference type="EMBL" id="EGC30872.1"/>
    </source>
</evidence>
<dbReference type="PROSITE" id="PS50404">
    <property type="entry name" value="GST_NTER"/>
    <property type="match status" value="1"/>
</dbReference>
<dbReference type="OrthoDB" id="17208at2759"/>
<dbReference type="eggNOG" id="KOG0867">
    <property type="taxonomic scope" value="Eukaryota"/>
</dbReference>
<dbReference type="InterPro" id="IPR010987">
    <property type="entry name" value="Glutathione-S-Trfase_C-like"/>
</dbReference>
<dbReference type="FunFam" id="3.40.30.10:FF:000176">
    <property type="entry name" value="Glutathione S-transferase theta-1"/>
    <property type="match status" value="1"/>
</dbReference>
<evidence type="ECO:0000256" key="1">
    <source>
        <dbReference type="ARBA" id="ARBA00004496"/>
    </source>
</evidence>
<dbReference type="RefSeq" id="XP_003292609.1">
    <property type="nucleotide sequence ID" value="XM_003292561.1"/>
</dbReference>
<evidence type="ECO:0000313" key="7">
    <source>
        <dbReference type="Proteomes" id="UP000001064"/>
    </source>
</evidence>
<gene>
    <name evidence="6" type="ORF">DICPUDRAFT_40819</name>
</gene>
<dbReference type="PANTHER" id="PTHR43917">
    <property type="match status" value="1"/>
</dbReference>
<dbReference type="InterPro" id="IPR051369">
    <property type="entry name" value="GST_Theta"/>
</dbReference>
<dbReference type="SFLD" id="SFLDS00019">
    <property type="entry name" value="Glutathione_Transferase_(cytos"/>
    <property type="match status" value="1"/>
</dbReference>
<feature type="domain" description="GST C-terminal" evidence="5">
    <location>
        <begin position="88"/>
        <end position="218"/>
    </location>
</feature>